<dbReference type="Proteomes" id="UP000326354">
    <property type="component" value="Chromosome"/>
</dbReference>
<keyword evidence="1" id="KW-1133">Transmembrane helix</keyword>
<evidence type="ECO:0000256" key="1">
    <source>
        <dbReference type="SAM" id="Phobius"/>
    </source>
</evidence>
<protein>
    <submittedName>
        <fullName evidence="2">Uncharacterized protein</fullName>
    </submittedName>
</protein>
<feature type="transmembrane region" description="Helical" evidence="1">
    <location>
        <begin position="7"/>
        <end position="26"/>
    </location>
</feature>
<gene>
    <name evidence="2" type="ORF">UABAM_00291</name>
</gene>
<feature type="transmembrane region" description="Helical" evidence="1">
    <location>
        <begin position="139"/>
        <end position="160"/>
    </location>
</feature>
<dbReference type="KEGG" id="uam:UABAM_00291"/>
<keyword evidence="1" id="KW-0812">Transmembrane</keyword>
<evidence type="ECO:0000313" key="3">
    <source>
        <dbReference type="Proteomes" id="UP000326354"/>
    </source>
</evidence>
<dbReference type="RefSeq" id="WP_368239200.1">
    <property type="nucleotide sequence ID" value="NZ_JAZFBD010000073.1"/>
</dbReference>
<dbReference type="EMBL" id="AP019860">
    <property type="protein sequence ID" value="BBM81948.1"/>
    <property type="molecule type" value="Genomic_DNA"/>
</dbReference>
<proteinExistence type="predicted"/>
<organism evidence="2 3">
    <name type="scientific">Uabimicrobium amorphum</name>
    <dbReference type="NCBI Taxonomy" id="2596890"/>
    <lineage>
        <taxon>Bacteria</taxon>
        <taxon>Pseudomonadati</taxon>
        <taxon>Planctomycetota</taxon>
        <taxon>Candidatus Uabimicrobiia</taxon>
        <taxon>Candidatus Uabimicrobiales</taxon>
        <taxon>Candidatus Uabimicrobiaceae</taxon>
        <taxon>Candidatus Uabimicrobium</taxon>
    </lineage>
</organism>
<feature type="transmembrane region" description="Helical" evidence="1">
    <location>
        <begin position="95"/>
        <end position="115"/>
    </location>
</feature>
<feature type="transmembrane region" description="Helical" evidence="1">
    <location>
        <begin position="63"/>
        <end position="83"/>
    </location>
</feature>
<reference evidence="2 3" key="1">
    <citation type="submission" date="2019-08" db="EMBL/GenBank/DDBJ databases">
        <title>Complete genome sequence of Candidatus Uab amorphum.</title>
        <authorList>
            <person name="Shiratori T."/>
            <person name="Suzuki S."/>
            <person name="Kakizawa Y."/>
            <person name="Ishida K."/>
        </authorList>
    </citation>
    <scope>NUCLEOTIDE SEQUENCE [LARGE SCALE GENOMIC DNA]</scope>
    <source>
        <strain evidence="2 3">SRT547</strain>
    </source>
</reference>
<keyword evidence="1" id="KW-0472">Membrane</keyword>
<sequence length="164" mass="18901">MGKTLKIVTLFFTLCFLSLLAIAYFYKQHPSVKTYIDQSLISSIPYLWDLIIHAEHYKIKIEWILYVLLITMIVGYKTGFLGTSKDQPNAAAKTVNFSLILFILFVVATITVYFWPSNHINLVVMQFDKGPEFFSQAKYVFDVVVIGYLLFFNVMLMSAINKDV</sequence>
<evidence type="ECO:0000313" key="2">
    <source>
        <dbReference type="EMBL" id="BBM81948.1"/>
    </source>
</evidence>
<accession>A0A5S9IHL0</accession>
<dbReference type="AlphaFoldDB" id="A0A5S9IHL0"/>
<name>A0A5S9IHL0_UABAM</name>
<keyword evidence="3" id="KW-1185">Reference proteome</keyword>